<dbReference type="NCBIfam" id="TIGR02135">
    <property type="entry name" value="phoU_full"/>
    <property type="match status" value="1"/>
</dbReference>
<dbReference type="Gene3D" id="1.20.58.220">
    <property type="entry name" value="Phosphate transport system protein phou homolog 2, domain 2"/>
    <property type="match status" value="1"/>
</dbReference>
<sequence length="245" mass="27757">MTHGKNNKSIQAFLYASDRERIVTTVIRMGEMAADALQNAVNALFNHDAILAQKVIFNDDFIDRLEEAVDQECLGSIAMRSPGKEELCFVFGVLKIITDLERIGDQAVNIAEKALKIRSATAFPKKDRILSMLDTVLSMFRHALEAFRTGDREAASALWKQDDVVDEIYAQCYEEFIDSAIAGAAGNHEEVERGAVELWAARHLERAGDHVINIAERVYFMVEGKYFPSREEREKNRKTDDRTNR</sequence>
<organism evidence="9 10">
    <name type="scientific">Aminivibrio pyruvatiphilus</name>
    <dbReference type="NCBI Taxonomy" id="1005740"/>
    <lineage>
        <taxon>Bacteria</taxon>
        <taxon>Thermotogati</taxon>
        <taxon>Synergistota</taxon>
        <taxon>Synergistia</taxon>
        <taxon>Synergistales</taxon>
        <taxon>Aminobacteriaceae</taxon>
        <taxon>Aminivibrio</taxon>
    </lineage>
</organism>
<dbReference type="PANTHER" id="PTHR42930">
    <property type="entry name" value="PHOSPHATE-SPECIFIC TRANSPORT SYSTEM ACCESSORY PROTEIN PHOU"/>
    <property type="match status" value="1"/>
</dbReference>
<feature type="domain" description="PhoU" evidence="8">
    <location>
        <begin position="27"/>
        <end position="113"/>
    </location>
</feature>
<reference evidence="9 10" key="1">
    <citation type="submission" date="2019-03" db="EMBL/GenBank/DDBJ databases">
        <title>Genomic Encyclopedia of Type Strains, Phase IV (KMG-IV): sequencing the most valuable type-strain genomes for metagenomic binning, comparative biology and taxonomic classification.</title>
        <authorList>
            <person name="Goeker M."/>
        </authorList>
    </citation>
    <scope>NUCLEOTIDE SEQUENCE [LARGE SCALE GENOMIC DNA]</scope>
    <source>
        <strain evidence="9 10">DSM 25964</strain>
    </source>
</reference>
<gene>
    <name evidence="9" type="ORF">C8D99_105113</name>
</gene>
<evidence type="ECO:0000256" key="2">
    <source>
        <dbReference type="ARBA" id="ARBA00008107"/>
    </source>
</evidence>
<dbReference type="PIRSF" id="PIRSF003107">
    <property type="entry name" value="PhoU"/>
    <property type="match status" value="1"/>
</dbReference>
<evidence type="ECO:0000256" key="6">
    <source>
        <dbReference type="ARBA" id="ARBA00022592"/>
    </source>
</evidence>
<dbReference type="Proteomes" id="UP000295066">
    <property type="component" value="Unassembled WGS sequence"/>
</dbReference>
<dbReference type="AlphaFoldDB" id="A0A4R8M878"/>
<evidence type="ECO:0000256" key="4">
    <source>
        <dbReference type="ARBA" id="ARBA00022448"/>
    </source>
</evidence>
<evidence type="ECO:0000313" key="9">
    <source>
        <dbReference type="EMBL" id="TDY61700.1"/>
    </source>
</evidence>
<dbReference type="EMBL" id="SORI01000005">
    <property type="protein sequence ID" value="TDY61700.1"/>
    <property type="molecule type" value="Genomic_DNA"/>
</dbReference>
<comment type="subcellular location">
    <subcellularLocation>
        <location evidence="1 7">Cytoplasm</location>
    </subcellularLocation>
</comment>
<comment type="similarity">
    <text evidence="2 7">Belongs to the PhoU family.</text>
</comment>
<keyword evidence="4 7" id="KW-0813">Transport</keyword>
<dbReference type="GO" id="GO:0006817">
    <property type="term" value="P:phosphate ion transport"/>
    <property type="evidence" value="ECO:0007669"/>
    <property type="project" value="UniProtKB-KW"/>
</dbReference>
<dbReference type="InterPro" id="IPR028366">
    <property type="entry name" value="PhoU"/>
</dbReference>
<feature type="domain" description="PhoU" evidence="8">
    <location>
        <begin position="129"/>
        <end position="218"/>
    </location>
</feature>
<evidence type="ECO:0000256" key="7">
    <source>
        <dbReference type="PIRNR" id="PIRNR003107"/>
    </source>
</evidence>
<dbReference type="OrthoDB" id="9814256at2"/>
<name>A0A4R8M878_9BACT</name>
<keyword evidence="5 7" id="KW-0963">Cytoplasm</keyword>
<dbReference type="InterPro" id="IPR026022">
    <property type="entry name" value="PhoU_dom"/>
</dbReference>
<evidence type="ECO:0000313" key="10">
    <source>
        <dbReference type="Proteomes" id="UP000295066"/>
    </source>
</evidence>
<evidence type="ECO:0000259" key="8">
    <source>
        <dbReference type="Pfam" id="PF01895"/>
    </source>
</evidence>
<evidence type="ECO:0000256" key="5">
    <source>
        <dbReference type="ARBA" id="ARBA00022490"/>
    </source>
</evidence>
<dbReference type="InterPro" id="IPR038078">
    <property type="entry name" value="PhoU-like_sf"/>
</dbReference>
<accession>A0A4R8M878</accession>
<dbReference type="PANTHER" id="PTHR42930:SF3">
    <property type="entry name" value="PHOSPHATE-SPECIFIC TRANSPORT SYSTEM ACCESSORY PROTEIN PHOU"/>
    <property type="match status" value="1"/>
</dbReference>
<keyword evidence="6 7" id="KW-0592">Phosphate transport</keyword>
<dbReference type="Pfam" id="PF01895">
    <property type="entry name" value="PhoU"/>
    <property type="match status" value="2"/>
</dbReference>
<keyword evidence="10" id="KW-1185">Reference proteome</keyword>
<proteinExistence type="inferred from homology"/>
<dbReference type="RefSeq" id="WP_133957146.1">
    <property type="nucleotide sequence ID" value="NZ_SORI01000005.1"/>
</dbReference>
<evidence type="ECO:0000256" key="3">
    <source>
        <dbReference type="ARBA" id="ARBA00011738"/>
    </source>
</evidence>
<protein>
    <recommendedName>
        <fullName evidence="7">Phosphate-specific transport system accessory protein PhoU</fullName>
    </recommendedName>
</protein>
<dbReference type="GO" id="GO:0045936">
    <property type="term" value="P:negative regulation of phosphate metabolic process"/>
    <property type="evidence" value="ECO:0007669"/>
    <property type="project" value="InterPro"/>
</dbReference>
<dbReference type="GO" id="GO:0030643">
    <property type="term" value="P:intracellular phosphate ion homeostasis"/>
    <property type="evidence" value="ECO:0007669"/>
    <property type="project" value="InterPro"/>
</dbReference>
<dbReference type="GO" id="GO:0005737">
    <property type="term" value="C:cytoplasm"/>
    <property type="evidence" value="ECO:0007669"/>
    <property type="project" value="UniProtKB-SubCell"/>
</dbReference>
<dbReference type="SUPFAM" id="SSF109755">
    <property type="entry name" value="PhoU-like"/>
    <property type="match status" value="1"/>
</dbReference>
<comment type="caution">
    <text evidence="9">The sequence shown here is derived from an EMBL/GenBank/DDBJ whole genome shotgun (WGS) entry which is preliminary data.</text>
</comment>
<evidence type="ECO:0000256" key="1">
    <source>
        <dbReference type="ARBA" id="ARBA00004496"/>
    </source>
</evidence>
<comment type="subunit">
    <text evidence="3 7">Homodimer.</text>
</comment>
<comment type="function">
    <text evidence="7">Plays a role in the regulation of phosphate uptake.</text>
</comment>
<dbReference type="FunFam" id="1.20.58.220:FF:000004">
    <property type="entry name" value="Phosphate-specific transport system accessory protein PhoU"/>
    <property type="match status" value="1"/>
</dbReference>